<accession>A0A543D4R5</accession>
<name>A0A543D4R5_9PSEU</name>
<dbReference type="AlphaFoldDB" id="A0A543D4R5"/>
<dbReference type="InterPro" id="IPR015424">
    <property type="entry name" value="PyrdxlP-dep_Trfase"/>
</dbReference>
<evidence type="ECO:0000256" key="7">
    <source>
        <dbReference type="RuleBase" id="RU000382"/>
    </source>
</evidence>
<evidence type="ECO:0000256" key="6">
    <source>
        <dbReference type="PIRSR" id="PIRSR602129-50"/>
    </source>
</evidence>
<dbReference type="GO" id="GO:0006520">
    <property type="term" value="P:amino acid metabolic process"/>
    <property type="evidence" value="ECO:0007669"/>
    <property type="project" value="InterPro"/>
</dbReference>
<dbReference type="GO" id="GO:0030170">
    <property type="term" value="F:pyridoxal phosphate binding"/>
    <property type="evidence" value="ECO:0007669"/>
    <property type="project" value="InterPro"/>
</dbReference>
<dbReference type="GO" id="GO:0005737">
    <property type="term" value="C:cytoplasm"/>
    <property type="evidence" value="ECO:0007669"/>
    <property type="project" value="TreeGrafter"/>
</dbReference>
<evidence type="ECO:0000313" key="9">
    <source>
        <dbReference type="Proteomes" id="UP000315677"/>
    </source>
</evidence>
<protein>
    <submittedName>
        <fullName evidence="8">Aromatic-L-amino-acid decarboxylase</fullName>
    </submittedName>
</protein>
<evidence type="ECO:0000256" key="4">
    <source>
        <dbReference type="ARBA" id="ARBA00022898"/>
    </source>
</evidence>
<dbReference type="EMBL" id="VFPA01000005">
    <property type="protein sequence ID" value="TQM04208.1"/>
    <property type="molecule type" value="Genomic_DNA"/>
</dbReference>
<dbReference type="Pfam" id="PF00282">
    <property type="entry name" value="Pyridoxal_deC"/>
    <property type="match status" value="1"/>
</dbReference>
<organism evidence="8 9">
    <name type="scientific">Pseudonocardia kunmingensis</name>
    <dbReference type="NCBI Taxonomy" id="630975"/>
    <lineage>
        <taxon>Bacteria</taxon>
        <taxon>Bacillati</taxon>
        <taxon>Actinomycetota</taxon>
        <taxon>Actinomycetes</taxon>
        <taxon>Pseudonocardiales</taxon>
        <taxon>Pseudonocardiaceae</taxon>
        <taxon>Pseudonocardia</taxon>
    </lineage>
</organism>
<dbReference type="InterPro" id="IPR015421">
    <property type="entry name" value="PyrdxlP-dep_Trfase_major"/>
</dbReference>
<sequence length="490" mass="51619">MDATGASADLDPEEFRRLGHAVVDWIADHRAGLEALPVRADVEPGWVRERLPAALPEDPAPLDALLSVVDDVVVPASTHWQHPRFFAYFPANASLHSLLGDMLSGGLGAQGMLWSTSPAATEVEQVLLDGLATALGLDPGFTFAGGGGGSIQDSASSAALVALLAALHRAEPGWRERGVTGTERVYVTAETHSSLAKAARVAGLGARALRTVEPVPGSRAMSPQALAAAVAEDVAAGLVPVLVCPTVGTTGTGAVDPVRAIAEVARPHGVWVHVDAAWAGVAALAPEFRHLLDGVELVDSFCTDAHKWMLTAFDASLLWVREADALPAALSITPEYLRNAASESGAVVDYRDWQVPLGRRFRAFKLWTVLHGVGLSGLRAHIRGHVALAAGLAERVRADPAFELAAEPSLALVCLRVVTGAGPDADDDASRELLERVNASGEAFLTHTVVGGRYVIRVAIGAVTTGPEHVDQLWEQLRAEAERVRQRYAA</sequence>
<keyword evidence="5 7" id="KW-0456">Lyase</keyword>
<dbReference type="InterPro" id="IPR021115">
    <property type="entry name" value="Pyridoxal-P_BS"/>
</dbReference>
<evidence type="ECO:0000256" key="2">
    <source>
        <dbReference type="ARBA" id="ARBA00009533"/>
    </source>
</evidence>
<dbReference type="Proteomes" id="UP000315677">
    <property type="component" value="Unassembled WGS sequence"/>
</dbReference>
<dbReference type="GO" id="GO:0019752">
    <property type="term" value="P:carboxylic acid metabolic process"/>
    <property type="evidence" value="ECO:0007669"/>
    <property type="project" value="InterPro"/>
</dbReference>
<dbReference type="InterPro" id="IPR002129">
    <property type="entry name" value="PyrdxlP-dep_de-COase"/>
</dbReference>
<dbReference type="PRINTS" id="PR00800">
    <property type="entry name" value="YHDCRBOXLASE"/>
</dbReference>
<dbReference type="RefSeq" id="WP_142061395.1">
    <property type="nucleotide sequence ID" value="NZ_VFPA01000005.1"/>
</dbReference>
<dbReference type="OrthoDB" id="3335676at2"/>
<dbReference type="InterPro" id="IPR010977">
    <property type="entry name" value="Aromatic_deC"/>
</dbReference>
<dbReference type="PANTHER" id="PTHR11999">
    <property type="entry name" value="GROUP II PYRIDOXAL-5-PHOSPHATE DECARBOXYLASE"/>
    <property type="match status" value="1"/>
</dbReference>
<comment type="caution">
    <text evidence="8">The sequence shown here is derived from an EMBL/GenBank/DDBJ whole genome shotgun (WGS) entry which is preliminary data.</text>
</comment>
<dbReference type="SUPFAM" id="SSF53383">
    <property type="entry name" value="PLP-dependent transferases"/>
    <property type="match status" value="1"/>
</dbReference>
<proteinExistence type="inferred from homology"/>
<evidence type="ECO:0000256" key="5">
    <source>
        <dbReference type="ARBA" id="ARBA00023239"/>
    </source>
</evidence>
<comment type="similarity">
    <text evidence="2 7">Belongs to the group II decarboxylase family.</text>
</comment>
<feature type="modified residue" description="N6-(pyridoxal phosphate)lysine" evidence="6">
    <location>
        <position position="307"/>
    </location>
</feature>
<reference evidence="8 9" key="1">
    <citation type="submission" date="2019-06" db="EMBL/GenBank/DDBJ databases">
        <title>Sequencing the genomes of 1000 actinobacteria strains.</title>
        <authorList>
            <person name="Klenk H.-P."/>
        </authorList>
    </citation>
    <scope>NUCLEOTIDE SEQUENCE [LARGE SCALE GENOMIC DNA]</scope>
    <source>
        <strain evidence="8 9">DSM 45301</strain>
    </source>
</reference>
<dbReference type="GO" id="GO:0004058">
    <property type="term" value="F:aromatic-L-amino-acid decarboxylase activity"/>
    <property type="evidence" value="ECO:0007669"/>
    <property type="project" value="UniProtKB-ARBA"/>
</dbReference>
<keyword evidence="4 6" id="KW-0663">Pyridoxal phosphate</keyword>
<dbReference type="PROSITE" id="PS00392">
    <property type="entry name" value="DDC_GAD_HDC_YDC"/>
    <property type="match status" value="1"/>
</dbReference>
<evidence type="ECO:0000256" key="3">
    <source>
        <dbReference type="ARBA" id="ARBA00022793"/>
    </source>
</evidence>
<dbReference type="InterPro" id="IPR015422">
    <property type="entry name" value="PyrdxlP-dep_Trfase_small"/>
</dbReference>
<dbReference type="Gene3D" id="3.40.640.10">
    <property type="entry name" value="Type I PLP-dependent aspartate aminotransferase-like (Major domain)"/>
    <property type="match status" value="1"/>
</dbReference>
<evidence type="ECO:0000256" key="1">
    <source>
        <dbReference type="ARBA" id="ARBA00001933"/>
    </source>
</evidence>
<gene>
    <name evidence="8" type="ORF">FB558_7239</name>
</gene>
<dbReference type="Gene3D" id="1.20.1340.10">
    <property type="entry name" value="dopa decarboxylase, N-terminal domain"/>
    <property type="match status" value="1"/>
</dbReference>
<keyword evidence="9" id="KW-1185">Reference proteome</keyword>
<evidence type="ECO:0000313" key="8">
    <source>
        <dbReference type="EMBL" id="TQM04208.1"/>
    </source>
</evidence>
<keyword evidence="3" id="KW-0210">Decarboxylase</keyword>
<comment type="cofactor">
    <cofactor evidence="1 6 7">
        <name>pyridoxal 5'-phosphate</name>
        <dbReference type="ChEBI" id="CHEBI:597326"/>
    </cofactor>
</comment>
<dbReference type="Gene3D" id="3.90.1150.10">
    <property type="entry name" value="Aspartate Aminotransferase, domain 1"/>
    <property type="match status" value="1"/>
</dbReference>
<dbReference type="PANTHER" id="PTHR11999:SF70">
    <property type="entry name" value="MIP05841P"/>
    <property type="match status" value="1"/>
</dbReference>